<evidence type="ECO:0000256" key="8">
    <source>
        <dbReference type="ARBA" id="ARBA00023326"/>
    </source>
</evidence>
<evidence type="ECO:0000256" key="9">
    <source>
        <dbReference type="SAM" id="MobiDB-lite"/>
    </source>
</evidence>
<protein>
    <recommendedName>
        <fullName evidence="3">glucan endo-1,3-beta-D-glucosidase</fullName>
        <ecNumber evidence="3">3.2.1.39</ecNumber>
    </recommendedName>
</protein>
<sequence length="726" mass="82789">MRSNEETDSYYFSDNINEKLDCEYDPVRYNDIKNLTAEDSDLPLPTNDSTTSLLVKQNGVPNYQQPYIYTITDKNEIGISTTNPQKRVRGDNYIYNPVGVHSLLVTAATNSKQITVKPLSSNNNKNNNNNSSSSSKSFAFGSKIEMATDNGNEFLDCPIVQGAGLVSIVMKPSNCKLEINSTIGIRQFQPFGQTNTSNDGLYVIELHDNSTWLMKVISQQGINNAGFENNIIGVNAQNGCLIQFFSMSIAQELGNQINDSFISSLCFGSFANSFNLFSANGSDSMSFEYDIVNYLNNSINNAEAMIFLLPHHMNIISQDMNHCKTGVMLWSSVYGVMTGFVTRSIKFDFGNSNEDISKYDIFKSSSVLTENMNLFVDDISIIKQILLKDLEGANISAETDLNSMYFAGKVFNKYAWLLLISNRILNDDNLSKQIFNDLTNALNRFIFNKQQLPLVYDQNWKGLISSGSSGEDFGNSYYNDHHFHYGYFVLTFAILADYDFNWFLNNRSYSDLLLRDYCNIDLNDLSFINYRNFNWFSGHSWANGIWPSLDGKDQESSSEDYNSVYAMYLYGSITNNLEMQKIAKFQLNTMKYSNNCYFLYQRNNTNIFRELLPNKVAGIFFQNKIDYATYFGKNTEYIHLIHFIPGTFISKYIRPKEFIQEEWEEKLQCLNLNDNGWNGLLKLNQSMIDPNTVNVFKDANLNKSNLDNGQSQAFSLILSLIWSQNI</sequence>
<evidence type="ECO:0000256" key="1">
    <source>
        <dbReference type="ARBA" id="ARBA00000382"/>
    </source>
</evidence>
<keyword evidence="13" id="KW-1185">Reference proteome</keyword>
<dbReference type="PANTHER" id="PTHR31983">
    <property type="entry name" value="ENDO-1,3(4)-BETA-GLUCANASE 1"/>
    <property type="match status" value="1"/>
</dbReference>
<dbReference type="InterPro" id="IPR040720">
    <property type="entry name" value="GH81_C"/>
</dbReference>
<dbReference type="GO" id="GO:0071555">
    <property type="term" value="P:cell wall organization"/>
    <property type="evidence" value="ECO:0007669"/>
    <property type="project" value="UniProtKB-KW"/>
</dbReference>
<comment type="catalytic activity">
    <reaction evidence="1">
        <text>Hydrolysis of (1-&gt;3)-beta-D-glucosidic linkages in (1-&gt;3)-beta-D-glucans.</text>
        <dbReference type="EC" id="3.2.1.39"/>
    </reaction>
</comment>
<feature type="compositionally biased region" description="Low complexity" evidence="9">
    <location>
        <begin position="120"/>
        <end position="136"/>
    </location>
</feature>
<dbReference type="Pfam" id="PF17652">
    <property type="entry name" value="Glyco_hydro81C"/>
    <property type="match status" value="1"/>
</dbReference>
<dbReference type="Pfam" id="PF03639">
    <property type="entry name" value="Glyco_hydro_81"/>
    <property type="match status" value="1"/>
</dbReference>
<evidence type="ECO:0000256" key="2">
    <source>
        <dbReference type="ARBA" id="ARBA00010730"/>
    </source>
</evidence>
<evidence type="ECO:0000313" key="12">
    <source>
        <dbReference type="EMBL" id="OBA28473.1"/>
    </source>
</evidence>
<reference evidence="13" key="1">
    <citation type="journal article" date="2016" name="Proc. Natl. Acad. Sci. U.S.A.">
        <title>Comparative genomics of biotechnologically important yeasts.</title>
        <authorList>
            <person name="Riley R."/>
            <person name="Haridas S."/>
            <person name="Wolfe K.H."/>
            <person name="Lopes M.R."/>
            <person name="Hittinger C.T."/>
            <person name="Goeker M."/>
            <person name="Salamov A.A."/>
            <person name="Wisecaver J.H."/>
            <person name="Long T.M."/>
            <person name="Calvey C.H."/>
            <person name="Aerts A.L."/>
            <person name="Barry K.W."/>
            <person name="Choi C."/>
            <person name="Clum A."/>
            <person name="Coughlan A.Y."/>
            <person name="Deshpande S."/>
            <person name="Douglass A.P."/>
            <person name="Hanson S.J."/>
            <person name="Klenk H.-P."/>
            <person name="LaButti K.M."/>
            <person name="Lapidus A."/>
            <person name="Lindquist E.A."/>
            <person name="Lipzen A.M."/>
            <person name="Meier-Kolthoff J.P."/>
            <person name="Ohm R.A."/>
            <person name="Otillar R.P."/>
            <person name="Pangilinan J.L."/>
            <person name="Peng Y."/>
            <person name="Rokas A."/>
            <person name="Rosa C.A."/>
            <person name="Scheuner C."/>
            <person name="Sibirny A.A."/>
            <person name="Slot J.C."/>
            <person name="Stielow J.B."/>
            <person name="Sun H."/>
            <person name="Kurtzman C.P."/>
            <person name="Blackwell M."/>
            <person name="Grigoriev I.V."/>
            <person name="Jeffries T.W."/>
        </authorList>
    </citation>
    <scope>NUCLEOTIDE SEQUENCE [LARGE SCALE GENOMIC DNA]</scope>
    <source>
        <strain evidence="13">NRRL Y-1626</strain>
    </source>
</reference>
<dbReference type="Gene3D" id="2.70.98.30">
    <property type="entry name" value="Golgi alpha-mannosidase II, domain 4"/>
    <property type="match status" value="1"/>
</dbReference>
<comment type="similarity">
    <text evidence="2">Belongs to the glycosyl hydrolase 81 family.</text>
</comment>
<evidence type="ECO:0000256" key="3">
    <source>
        <dbReference type="ARBA" id="ARBA00012780"/>
    </source>
</evidence>
<proteinExistence type="inferred from homology"/>
<keyword evidence="8" id="KW-0624">Polysaccharide degradation</keyword>
<feature type="region of interest" description="Disordered" evidence="9">
    <location>
        <begin position="117"/>
        <end position="136"/>
    </location>
</feature>
<feature type="domain" description="Glycosyl hydrolase family 81 C-terminal" evidence="11">
    <location>
        <begin position="379"/>
        <end position="716"/>
    </location>
</feature>
<dbReference type="GO" id="GO:0052861">
    <property type="term" value="F:endo-1,3(4)-beta-glucanase activity"/>
    <property type="evidence" value="ECO:0007669"/>
    <property type="project" value="InterPro"/>
</dbReference>
<dbReference type="Gene3D" id="1.10.287.1170">
    <property type="entry name" value="glycoside hydrolase family 81 endo-[beta] glucanase"/>
    <property type="match status" value="1"/>
</dbReference>
<evidence type="ECO:0000259" key="11">
    <source>
        <dbReference type="Pfam" id="PF17652"/>
    </source>
</evidence>
<keyword evidence="5" id="KW-0119">Carbohydrate metabolism</keyword>
<evidence type="ECO:0000256" key="4">
    <source>
        <dbReference type="ARBA" id="ARBA00022801"/>
    </source>
</evidence>
<dbReference type="InterPro" id="IPR040451">
    <property type="entry name" value="GH81_N"/>
</dbReference>
<evidence type="ECO:0000256" key="6">
    <source>
        <dbReference type="ARBA" id="ARBA00023295"/>
    </source>
</evidence>
<evidence type="ECO:0000256" key="7">
    <source>
        <dbReference type="ARBA" id="ARBA00023316"/>
    </source>
</evidence>
<keyword evidence="6" id="KW-0326">Glycosidase</keyword>
<dbReference type="InterPro" id="IPR005200">
    <property type="entry name" value="Endo-beta-glucanase"/>
</dbReference>
<comment type="caution">
    <text evidence="12">The sequence shown here is derived from an EMBL/GenBank/DDBJ whole genome shotgun (WGS) entry which is preliminary data.</text>
</comment>
<dbReference type="GO" id="GO:0000272">
    <property type="term" value="P:polysaccharide catabolic process"/>
    <property type="evidence" value="ECO:0007669"/>
    <property type="project" value="UniProtKB-KW"/>
</dbReference>
<evidence type="ECO:0000313" key="13">
    <source>
        <dbReference type="Proteomes" id="UP000092321"/>
    </source>
</evidence>
<keyword evidence="7" id="KW-0961">Cell wall biogenesis/degradation</keyword>
<dbReference type="EC" id="3.2.1.39" evidence="3"/>
<feature type="domain" description="Glycosyl hydrolase family 81 N-terminal" evidence="10">
    <location>
        <begin position="37"/>
        <end position="353"/>
    </location>
</feature>
<dbReference type="GO" id="GO:0042973">
    <property type="term" value="F:glucan endo-1,3-beta-D-glucosidase activity"/>
    <property type="evidence" value="ECO:0007669"/>
    <property type="project" value="UniProtKB-EC"/>
</dbReference>
<name>A0A1B7TID2_9ASCO</name>
<dbReference type="GO" id="GO:0009986">
    <property type="term" value="C:cell surface"/>
    <property type="evidence" value="ECO:0007669"/>
    <property type="project" value="TreeGrafter"/>
</dbReference>
<organism evidence="12 13">
    <name type="scientific">Hanseniaspora valbyensis NRRL Y-1626</name>
    <dbReference type="NCBI Taxonomy" id="766949"/>
    <lineage>
        <taxon>Eukaryota</taxon>
        <taxon>Fungi</taxon>
        <taxon>Dikarya</taxon>
        <taxon>Ascomycota</taxon>
        <taxon>Saccharomycotina</taxon>
        <taxon>Saccharomycetes</taxon>
        <taxon>Saccharomycodales</taxon>
        <taxon>Saccharomycodaceae</taxon>
        <taxon>Hanseniaspora</taxon>
    </lineage>
</organism>
<dbReference type="OrthoDB" id="4473401at2759"/>
<keyword evidence="4 12" id="KW-0378">Hydrolase</keyword>
<dbReference type="PANTHER" id="PTHR31983:SF0">
    <property type="entry name" value="GLUCAN ENDO-1,3-BETA-D-GLUCOSIDASE 2"/>
    <property type="match status" value="1"/>
</dbReference>
<dbReference type="AlphaFoldDB" id="A0A1B7TID2"/>
<accession>A0A1B7TID2</accession>
<evidence type="ECO:0000259" key="10">
    <source>
        <dbReference type="Pfam" id="PF03639"/>
    </source>
</evidence>
<dbReference type="EMBL" id="LXPE01000003">
    <property type="protein sequence ID" value="OBA28473.1"/>
    <property type="molecule type" value="Genomic_DNA"/>
</dbReference>
<gene>
    <name evidence="12" type="ORF">HANVADRAFT_47156</name>
</gene>
<dbReference type="Proteomes" id="UP000092321">
    <property type="component" value="Unassembled WGS sequence"/>
</dbReference>
<evidence type="ECO:0000256" key="5">
    <source>
        <dbReference type="ARBA" id="ARBA00023277"/>
    </source>
</evidence>
<dbReference type="PROSITE" id="PS52008">
    <property type="entry name" value="GH81"/>
    <property type="match status" value="1"/>
</dbReference>